<keyword evidence="8" id="KW-1185">Reference proteome</keyword>
<evidence type="ECO:0000256" key="3">
    <source>
        <dbReference type="ARBA" id="ARBA00023136"/>
    </source>
</evidence>
<sequence>MRRLIAVLALVALPLAGCGSAEPDGGGGTAPPPPPPADTFDLAEAMARIESSGFTPAPPEGPLPGPVRAIHSTCTGSANGRCQEVFVFHSRDLVGSVHAGLMRITGQNGTQVSLELPRYAPGGPGCCPSGTPSPHTLRVEAGKLVADPPIPEDPNGHGDS</sequence>
<evidence type="ECO:0000256" key="4">
    <source>
        <dbReference type="ARBA" id="ARBA00023139"/>
    </source>
</evidence>
<proteinExistence type="predicted"/>
<protein>
    <recommendedName>
        <fullName evidence="9">LppP/LprE lipoprotein</fullName>
    </recommendedName>
</protein>
<reference evidence="7 8" key="1">
    <citation type="journal article" date="2019" name="Int. J. Syst. Evol. Microbiol.">
        <title>The Global Catalogue of Microorganisms (GCM) 10K type strain sequencing project: providing services to taxonomists for standard genome sequencing and annotation.</title>
        <authorList>
            <consortium name="The Broad Institute Genomics Platform"/>
            <consortium name="The Broad Institute Genome Sequencing Center for Infectious Disease"/>
            <person name="Wu L."/>
            <person name="Ma J."/>
        </authorList>
    </citation>
    <scope>NUCLEOTIDE SEQUENCE [LARGE SCALE GENOMIC DNA]</scope>
    <source>
        <strain evidence="7 8">JCM 9383</strain>
    </source>
</reference>
<dbReference type="Pfam" id="PF14041">
    <property type="entry name" value="Lipoprotein_21"/>
    <property type="match status" value="1"/>
</dbReference>
<comment type="caution">
    <text evidence="7">The sequence shown here is derived from an EMBL/GenBank/DDBJ whole genome shotgun (WGS) entry which is preliminary data.</text>
</comment>
<evidence type="ECO:0000313" key="8">
    <source>
        <dbReference type="Proteomes" id="UP001500979"/>
    </source>
</evidence>
<evidence type="ECO:0000256" key="2">
    <source>
        <dbReference type="ARBA" id="ARBA00022729"/>
    </source>
</evidence>
<evidence type="ECO:0000256" key="1">
    <source>
        <dbReference type="ARBA" id="ARBA00022475"/>
    </source>
</evidence>
<keyword evidence="1" id="KW-1003">Cell membrane</keyword>
<accession>A0ABN3VC98</accession>
<gene>
    <name evidence="7" type="ORF">GCM10010470_24470</name>
</gene>
<evidence type="ECO:0000256" key="5">
    <source>
        <dbReference type="ARBA" id="ARBA00023288"/>
    </source>
</evidence>
<dbReference type="EMBL" id="BAAAUX010000011">
    <property type="protein sequence ID" value="GAA2788939.1"/>
    <property type="molecule type" value="Genomic_DNA"/>
</dbReference>
<evidence type="ECO:0000256" key="6">
    <source>
        <dbReference type="SAM" id="SignalP"/>
    </source>
</evidence>
<keyword evidence="3" id="KW-0472">Membrane</keyword>
<name>A0ABN3VC98_9PSEU</name>
<keyword evidence="5" id="KW-0449">Lipoprotein</keyword>
<dbReference type="Proteomes" id="UP001500979">
    <property type="component" value="Unassembled WGS sequence"/>
</dbReference>
<evidence type="ECO:0008006" key="9">
    <source>
        <dbReference type="Google" id="ProtNLM"/>
    </source>
</evidence>
<dbReference type="InterPro" id="IPR025971">
    <property type="entry name" value="LppP/LprE"/>
</dbReference>
<organism evidence="7 8">
    <name type="scientific">Saccharopolyspora taberi</name>
    <dbReference type="NCBI Taxonomy" id="60895"/>
    <lineage>
        <taxon>Bacteria</taxon>
        <taxon>Bacillati</taxon>
        <taxon>Actinomycetota</taxon>
        <taxon>Actinomycetes</taxon>
        <taxon>Pseudonocardiales</taxon>
        <taxon>Pseudonocardiaceae</taxon>
        <taxon>Saccharopolyspora</taxon>
    </lineage>
</organism>
<evidence type="ECO:0000313" key="7">
    <source>
        <dbReference type="EMBL" id="GAA2788939.1"/>
    </source>
</evidence>
<keyword evidence="2 6" id="KW-0732">Signal</keyword>
<feature type="chain" id="PRO_5047317829" description="LppP/LprE lipoprotein" evidence="6">
    <location>
        <begin position="22"/>
        <end position="160"/>
    </location>
</feature>
<keyword evidence="4" id="KW-0564">Palmitate</keyword>
<feature type="signal peptide" evidence="6">
    <location>
        <begin position="1"/>
        <end position="21"/>
    </location>
</feature>
<dbReference type="RefSeq" id="WP_344679700.1">
    <property type="nucleotide sequence ID" value="NZ_BAAAUX010000011.1"/>
</dbReference>